<accession>A0ABU5YCT3</accession>
<proteinExistence type="predicted"/>
<reference evidence="1 2" key="1">
    <citation type="submission" date="2023-12" db="EMBL/GenBank/DDBJ databases">
        <title>Genomic sequences of Capnocytophaga and Parvimonas strains.</title>
        <authorList>
            <person name="Watt R.M."/>
            <person name="Wang M."/>
            <person name="Yang T."/>
            <person name="Tong W.M."/>
        </authorList>
    </citation>
    <scope>NUCLEOTIDE SEQUENCE [LARGE SCALE GENOMIC DNA]</scope>
    <source>
        <strain evidence="1 2">CCUG 13156</strain>
    </source>
</reference>
<dbReference type="InterPro" id="IPR041408">
    <property type="entry name" value="Hcp_Tssd"/>
</dbReference>
<protein>
    <submittedName>
        <fullName evidence="1">Type VI secretion system tube protein TssD</fullName>
    </submittedName>
</protein>
<dbReference type="RefSeq" id="WP_323980277.1">
    <property type="nucleotide sequence ID" value="NZ_JAYKBV010000031.1"/>
</dbReference>
<gene>
    <name evidence="1" type="primary">tssD</name>
    <name evidence="1" type="ORF">VJJ49_13935</name>
</gene>
<dbReference type="Pfam" id="PF17642">
    <property type="entry name" value="TssD"/>
    <property type="match status" value="1"/>
</dbReference>
<name>A0ABU5YCT3_9FLAO</name>
<organism evidence="1 2">
    <name type="scientific">Capnocytophaga gingivalis</name>
    <dbReference type="NCBI Taxonomy" id="1017"/>
    <lineage>
        <taxon>Bacteria</taxon>
        <taxon>Pseudomonadati</taxon>
        <taxon>Bacteroidota</taxon>
        <taxon>Flavobacteriia</taxon>
        <taxon>Flavobacteriales</taxon>
        <taxon>Flavobacteriaceae</taxon>
        <taxon>Capnocytophaga</taxon>
    </lineage>
</organism>
<evidence type="ECO:0000313" key="2">
    <source>
        <dbReference type="Proteomes" id="UP001324270"/>
    </source>
</evidence>
<evidence type="ECO:0000313" key="1">
    <source>
        <dbReference type="EMBL" id="MEB3041780.1"/>
    </source>
</evidence>
<dbReference type="EMBL" id="JAYKBV010000031">
    <property type="protein sequence ID" value="MEB3041780.1"/>
    <property type="molecule type" value="Genomic_DNA"/>
</dbReference>
<sequence>MIGILNIAGHRKELISLSTAYSKTVCKRGYPDSLPIAHFFKVTFLTEEDDDFFADWMYGRNKDNKSHKGQWYNGTIIFYDETSYGQEFLHYELTDALATSFKVDYDQEYGMVTTLEIFAHERIYDHKYIINSEYYAITFDYVRSKEKSQQLLNTDPDLFELYYTDTSGKKIENSDFKIGTFIYLNVRGENLAGKTGDLSIEDEKVDFEYEGNRLENDTLQNYTFKSNNDIIKLKVIAPKNDN</sequence>
<dbReference type="Proteomes" id="UP001324270">
    <property type="component" value="Unassembled WGS sequence"/>
</dbReference>
<comment type="caution">
    <text evidence="1">The sequence shown here is derived from an EMBL/GenBank/DDBJ whole genome shotgun (WGS) entry which is preliminary data.</text>
</comment>
<keyword evidence="2" id="KW-1185">Reference proteome</keyword>